<dbReference type="RefSeq" id="WP_155319388.1">
    <property type="nucleotide sequence ID" value="NZ_AP021874.1"/>
</dbReference>
<dbReference type="KEGG" id="dalk:DSCA_55040"/>
<organism evidence="1 2">
    <name type="scientific">Desulfosarcina alkanivorans</name>
    <dbReference type="NCBI Taxonomy" id="571177"/>
    <lineage>
        <taxon>Bacteria</taxon>
        <taxon>Pseudomonadati</taxon>
        <taxon>Thermodesulfobacteriota</taxon>
        <taxon>Desulfobacteria</taxon>
        <taxon>Desulfobacterales</taxon>
        <taxon>Desulfosarcinaceae</taxon>
        <taxon>Desulfosarcina</taxon>
    </lineage>
</organism>
<sequence length="135" mass="15468">MKPNDLYTTAHLFVAAVRVLDYRDGAPPALEAVCGLLDFSDEKGSYLLNRFREQGIVDTVKSGFNDRIVIADHLAIEDLPRDVEESRLELELKKFKKGKDTMKEKVASIKAQQDQKKQDLFAEIEKKLKQKMEKK</sequence>
<keyword evidence="2" id="KW-1185">Reference proteome</keyword>
<name>A0A5K7YZ86_9BACT</name>
<dbReference type="AlphaFoldDB" id="A0A5K7YZ86"/>
<dbReference type="Proteomes" id="UP000427906">
    <property type="component" value="Chromosome"/>
</dbReference>
<proteinExistence type="predicted"/>
<gene>
    <name evidence="1" type="ORF">DSCA_55040</name>
</gene>
<dbReference type="EMBL" id="AP021874">
    <property type="protein sequence ID" value="BBO71574.1"/>
    <property type="molecule type" value="Genomic_DNA"/>
</dbReference>
<evidence type="ECO:0000313" key="2">
    <source>
        <dbReference type="Proteomes" id="UP000427906"/>
    </source>
</evidence>
<evidence type="ECO:0000313" key="1">
    <source>
        <dbReference type="EMBL" id="BBO71574.1"/>
    </source>
</evidence>
<accession>A0A5K7YZ86</accession>
<reference evidence="1 2" key="1">
    <citation type="submission" date="2019-11" db="EMBL/GenBank/DDBJ databases">
        <title>Comparative genomics of hydrocarbon-degrading Desulfosarcina strains.</title>
        <authorList>
            <person name="Watanabe M."/>
            <person name="Kojima H."/>
            <person name="Fukui M."/>
        </authorList>
    </citation>
    <scope>NUCLEOTIDE SEQUENCE [LARGE SCALE GENOMIC DNA]</scope>
    <source>
        <strain evidence="1 2">PL12</strain>
    </source>
</reference>
<protein>
    <submittedName>
        <fullName evidence="1">Uncharacterized protein</fullName>
    </submittedName>
</protein>
<dbReference type="OrthoDB" id="5420774at2"/>